<gene>
    <name evidence="6" type="ORF">H3146_18110</name>
</gene>
<dbReference type="EMBL" id="JABJWZ010000183">
    <property type="protein sequence ID" value="MBB1255253.1"/>
    <property type="molecule type" value="Genomic_DNA"/>
</dbReference>
<evidence type="ECO:0000259" key="5">
    <source>
        <dbReference type="Pfam" id="PF00171"/>
    </source>
</evidence>
<dbReference type="InterPro" id="IPR016163">
    <property type="entry name" value="Ald_DH_C"/>
</dbReference>
<dbReference type="PANTHER" id="PTHR42804:SF1">
    <property type="entry name" value="ALDEHYDE DEHYDROGENASE-RELATED"/>
    <property type="match status" value="1"/>
</dbReference>
<dbReference type="PANTHER" id="PTHR42804">
    <property type="entry name" value="ALDEHYDE DEHYDROGENASE"/>
    <property type="match status" value="1"/>
</dbReference>
<keyword evidence="2" id="KW-0560">Oxidoreductase</keyword>
<evidence type="ECO:0000256" key="2">
    <source>
        <dbReference type="ARBA" id="ARBA00023002"/>
    </source>
</evidence>
<dbReference type="Gene3D" id="3.40.605.10">
    <property type="entry name" value="Aldehyde Dehydrogenase, Chain A, domain 1"/>
    <property type="match status" value="1"/>
</dbReference>
<dbReference type="InterPro" id="IPR016160">
    <property type="entry name" value="Ald_DH_CS_CYS"/>
</dbReference>
<name>A0A7W3ZP05_9ACTN</name>
<evidence type="ECO:0000256" key="4">
    <source>
        <dbReference type="ARBA" id="ARBA00049194"/>
    </source>
</evidence>
<comment type="similarity">
    <text evidence="1">Belongs to the aldehyde dehydrogenase family.</text>
</comment>
<evidence type="ECO:0000256" key="1">
    <source>
        <dbReference type="ARBA" id="ARBA00009986"/>
    </source>
</evidence>
<organism evidence="6 7">
    <name type="scientific">Streptomyces alkaliterrae</name>
    <dbReference type="NCBI Taxonomy" id="2213162"/>
    <lineage>
        <taxon>Bacteria</taxon>
        <taxon>Bacillati</taxon>
        <taxon>Actinomycetota</taxon>
        <taxon>Actinomycetes</taxon>
        <taxon>Kitasatosporales</taxon>
        <taxon>Streptomycetaceae</taxon>
        <taxon>Streptomyces</taxon>
    </lineage>
</organism>
<dbReference type="AlphaFoldDB" id="A0A7W3ZP05"/>
<dbReference type="EC" id="1.2.1.3" evidence="3"/>
<accession>A0A7W3ZP05</accession>
<dbReference type="PROSITE" id="PS00070">
    <property type="entry name" value="ALDEHYDE_DEHYDR_CYS"/>
    <property type="match status" value="1"/>
</dbReference>
<evidence type="ECO:0000313" key="7">
    <source>
        <dbReference type="Proteomes" id="UP000525686"/>
    </source>
</evidence>
<sequence>MTTPAATTPEDRLVSRNPAAPADVVVELTPPGETAVRAAVARARIAQPAWHIGGPAVRAAALTGVAEAIESAADELAALAVREVGKPLSEARAEVNRTVAIWRYYAQLSYDPVGAVHEPAAGAGLLLTRRRPYGVAGLVTPWNFPLAIPGWKAAPALAAGNTVVLKPAPEATACALRLAELAAKSLPDGVLTVVPGGAAEGGALVSAADVVSFTGSSAVGAAVVGTAAAHGVPVQAETGGQNAALVLPDADIGAAAGHIAAAVAGYAGQKCTATGRVIAVGSALEPLREALTEALRALRVGDPADPATVCGPLISERARDRVRDAVRGLPTVTGAAPPGGDGWFTTPLLAHDVPPGHELLTEEVFGPVAALLPAADLTEAVRIANSVRYGLVTSVHTADLGAALHGLDRLDTGMIRINAPTTGVDFHLPFGGTKASGHGPREQGRAALEFYTSSRTYTLHP</sequence>
<protein>
    <recommendedName>
        <fullName evidence="3">aldehyde dehydrogenase (NAD(+))</fullName>
        <ecNumber evidence="3">1.2.1.3</ecNumber>
    </recommendedName>
</protein>
<feature type="domain" description="Aldehyde dehydrogenase" evidence="5">
    <location>
        <begin position="12"/>
        <end position="456"/>
    </location>
</feature>
<dbReference type="GO" id="GO:0004029">
    <property type="term" value="F:aldehyde dehydrogenase (NAD+) activity"/>
    <property type="evidence" value="ECO:0007669"/>
    <property type="project" value="UniProtKB-EC"/>
</dbReference>
<dbReference type="Pfam" id="PF00171">
    <property type="entry name" value="Aldedh"/>
    <property type="match status" value="1"/>
</dbReference>
<dbReference type="Proteomes" id="UP000525686">
    <property type="component" value="Unassembled WGS sequence"/>
</dbReference>
<reference evidence="7" key="1">
    <citation type="submission" date="2020-05" db="EMBL/GenBank/DDBJ databases">
        <title>Classification of alakaliphilic streptomycetes isolated from an alkaline soil next to Lonar Crater, India and a proposal for the recognition of Streptomyces alkaliterrae sp. nov.</title>
        <authorList>
            <person name="Golinska P."/>
        </authorList>
    </citation>
    <scope>NUCLEOTIDE SEQUENCE [LARGE SCALE GENOMIC DNA]</scope>
    <source>
        <strain evidence="7">OF3</strain>
    </source>
</reference>
<dbReference type="InterPro" id="IPR016162">
    <property type="entry name" value="Ald_DH_N"/>
</dbReference>
<dbReference type="RefSeq" id="WP_181354898.1">
    <property type="nucleotide sequence ID" value="NZ_JABJWZ010000183.1"/>
</dbReference>
<evidence type="ECO:0000256" key="3">
    <source>
        <dbReference type="ARBA" id="ARBA00024226"/>
    </source>
</evidence>
<dbReference type="InterPro" id="IPR015590">
    <property type="entry name" value="Aldehyde_DH_dom"/>
</dbReference>
<dbReference type="InterPro" id="IPR016161">
    <property type="entry name" value="Ald_DH/histidinol_DH"/>
</dbReference>
<dbReference type="SUPFAM" id="SSF53720">
    <property type="entry name" value="ALDH-like"/>
    <property type="match status" value="1"/>
</dbReference>
<evidence type="ECO:0000313" key="6">
    <source>
        <dbReference type="EMBL" id="MBB1255253.1"/>
    </source>
</evidence>
<comment type="catalytic activity">
    <reaction evidence="4">
        <text>an aldehyde + NAD(+) + H2O = a carboxylate + NADH + 2 H(+)</text>
        <dbReference type="Rhea" id="RHEA:16185"/>
        <dbReference type="ChEBI" id="CHEBI:15377"/>
        <dbReference type="ChEBI" id="CHEBI:15378"/>
        <dbReference type="ChEBI" id="CHEBI:17478"/>
        <dbReference type="ChEBI" id="CHEBI:29067"/>
        <dbReference type="ChEBI" id="CHEBI:57540"/>
        <dbReference type="ChEBI" id="CHEBI:57945"/>
        <dbReference type="EC" id="1.2.1.3"/>
    </reaction>
</comment>
<dbReference type="Gene3D" id="3.40.309.10">
    <property type="entry name" value="Aldehyde Dehydrogenase, Chain A, domain 2"/>
    <property type="match status" value="1"/>
</dbReference>
<proteinExistence type="inferred from homology"/>
<comment type="caution">
    <text evidence="6">The sequence shown here is derived from an EMBL/GenBank/DDBJ whole genome shotgun (WGS) entry which is preliminary data.</text>
</comment>